<organism evidence="5 6">
    <name type="scientific">Ciona intestinalis</name>
    <name type="common">Transparent sea squirt</name>
    <name type="synonym">Ascidia intestinalis</name>
    <dbReference type="NCBI Taxonomy" id="7719"/>
    <lineage>
        <taxon>Eukaryota</taxon>
        <taxon>Metazoa</taxon>
        <taxon>Chordata</taxon>
        <taxon>Tunicata</taxon>
        <taxon>Ascidiacea</taxon>
        <taxon>Phlebobranchia</taxon>
        <taxon>Cionidae</taxon>
        <taxon>Ciona</taxon>
    </lineage>
</organism>
<dbReference type="FunFam" id="3.40.50.720:FF:000072">
    <property type="entry name" value="Saccharopine dehydrogenase [NADP(+), L-glutamate-forming]"/>
    <property type="match status" value="1"/>
</dbReference>
<evidence type="ECO:0000256" key="2">
    <source>
        <dbReference type="ARBA" id="ARBA00023002"/>
    </source>
</evidence>
<dbReference type="InParanoid" id="F6ZU97"/>
<dbReference type="HOGENOM" id="CLU_016207_3_1_1"/>
<dbReference type="InterPro" id="IPR005097">
    <property type="entry name" value="Sacchrp_dh_NADP-bd"/>
</dbReference>
<dbReference type="GO" id="GO:0019878">
    <property type="term" value="P:lysine biosynthetic process via aminoadipic acid"/>
    <property type="evidence" value="ECO:0000318"/>
    <property type="project" value="GO_Central"/>
</dbReference>
<protein>
    <recommendedName>
        <fullName evidence="7">Saccharopine dehydrogenase</fullName>
    </recommendedName>
</protein>
<dbReference type="AlphaFoldDB" id="F6ZU97"/>
<reference evidence="5" key="2">
    <citation type="journal article" date="2008" name="Genome Biol.">
        <title>Improved genome assembly and evidence-based global gene model set for the chordate Ciona intestinalis: new insight into intron and operon populations.</title>
        <authorList>
            <person name="Satou Y."/>
            <person name="Mineta K."/>
            <person name="Ogasawara M."/>
            <person name="Sasakura Y."/>
            <person name="Shoguchi E."/>
            <person name="Ueno K."/>
            <person name="Yamada L."/>
            <person name="Matsumoto J."/>
            <person name="Wasserscheid J."/>
            <person name="Dewar K."/>
            <person name="Wiley G.B."/>
            <person name="Macmil S.L."/>
            <person name="Roe B.A."/>
            <person name="Zeller R.W."/>
            <person name="Hastings K.E."/>
            <person name="Lemaire P."/>
            <person name="Lindquist E."/>
            <person name="Endo T."/>
            <person name="Hotta K."/>
            <person name="Inaba K."/>
        </authorList>
    </citation>
    <scope>NUCLEOTIDE SEQUENCE [LARGE SCALE GENOMIC DNA]</scope>
    <source>
        <strain evidence="5">wild type</strain>
    </source>
</reference>
<name>F6ZU97_CIOIN</name>
<keyword evidence="6" id="KW-1185">Reference proteome</keyword>
<evidence type="ECO:0000313" key="6">
    <source>
        <dbReference type="Proteomes" id="UP000008144"/>
    </source>
</evidence>
<dbReference type="Proteomes" id="UP000008144">
    <property type="component" value="Chromosome 5"/>
</dbReference>
<dbReference type="EMBL" id="EAAA01002074">
    <property type="status" value="NOT_ANNOTATED_CDS"/>
    <property type="molecule type" value="Genomic_DNA"/>
</dbReference>
<sequence>MQAGAMYATSSQNHKVLVLGAGFVSAPLIDYLTKHNDTAVTVASNIKQEVKNMSGKFKHASPIVLDILKETDRLTELVKGHDLVISLLPHTIHPPIAKLCIENKKNFVTASYVSPQIKELEKSALDAGISIVMEVGVDPGIDHMLAMQCFHDIKERGGNVSSFVSWCGGLPSPEDSENPLKYKFSWSPAGMLQSAMAGSRYLKDGKVIEMAEGGDNYKYGRQDISFMPGFHLEGFPNRDSIKYKDQYEIQEADTVFRGTLRYDGFVDSIIGLQQLGIVSSEMNSMLDEDSPDISWKQFISHILGGGSDISEEDLQQLVYKCVDENDHRLQTIIGLGLLSENIVPKLKSPLQSLAAHLATKLTYGNDERDMIVLRHEVIGQFNKGKTEHHNIDLVVYGEPAGYTAMAATVGYPCAIAARMVLLNKIETKGVVTPLKKAVYKPLLKELKRLGIKPKISITTN</sequence>
<feature type="domain" description="Saccharopine dehydrogenase NADP binding" evidence="3">
    <location>
        <begin position="16"/>
        <end position="132"/>
    </location>
</feature>
<dbReference type="GeneTree" id="ENSGT00390000013249"/>
<dbReference type="InterPro" id="IPR051168">
    <property type="entry name" value="AASS"/>
</dbReference>
<reference evidence="6" key="1">
    <citation type="journal article" date="2002" name="Science">
        <title>The draft genome of Ciona intestinalis: insights into chordate and vertebrate origins.</title>
        <authorList>
            <person name="Dehal P."/>
            <person name="Satou Y."/>
            <person name="Campbell R.K."/>
            <person name="Chapman J."/>
            <person name="Degnan B."/>
            <person name="De Tomaso A."/>
            <person name="Davidson B."/>
            <person name="Di Gregorio A."/>
            <person name="Gelpke M."/>
            <person name="Goodstein D.M."/>
            <person name="Harafuji N."/>
            <person name="Hastings K.E."/>
            <person name="Ho I."/>
            <person name="Hotta K."/>
            <person name="Huang W."/>
            <person name="Kawashima T."/>
            <person name="Lemaire P."/>
            <person name="Martinez D."/>
            <person name="Meinertzhagen I.A."/>
            <person name="Necula S."/>
            <person name="Nonaka M."/>
            <person name="Putnam N."/>
            <person name="Rash S."/>
            <person name="Saiga H."/>
            <person name="Satake M."/>
            <person name="Terry A."/>
            <person name="Yamada L."/>
            <person name="Wang H.G."/>
            <person name="Awazu S."/>
            <person name="Azumi K."/>
            <person name="Boore J."/>
            <person name="Branno M."/>
            <person name="Chin-Bow S."/>
            <person name="DeSantis R."/>
            <person name="Doyle S."/>
            <person name="Francino P."/>
            <person name="Keys D.N."/>
            <person name="Haga S."/>
            <person name="Hayashi H."/>
            <person name="Hino K."/>
            <person name="Imai K.S."/>
            <person name="Inaba K."/>
            <person name="Kano S."/>
            <person name="Kobayashi K."/>
            <person name="Kobayashi M."/>
            <person name="Lee B.I."/>
            <person name="Makabe K.W."/>
            <person name="Manohar C."/>
            <person name="Matassi G."/>
            <person name="Medina M."/>
            <person name="Mochizuki Y."/>
            <person name="Mount S."/>
            <person name="Morishita T."/>
            <person name="Miura S."/>
            <person name="Nakayama A."/>
            <person name="Nishizaka S."/>
            <person name="Nomoto H."/>
            <person name="Ohta F."/>
            <person name="Oishi K."/>
            <person name="Rigoutsos I."/>
            <person name="Sano M."/>
            <person name="Sasaki A."/>
            <person name="Sasakura Y."/>
            <person name="Shoguchi E."/>
            <person name="Shin-i T."/>
            <person name="Spagnuolo A."/>
            <person name="Stainier D."/>
            <person name="Suzuki M.M."/>
            <person name="Tassy O."/>
            <person name="Takatori N."/>
            <person name="Tokuoka M."/>
            <person name="Yagi K."/>
            <person name="Yoshizaki F."/>
            <person name="Wada S."/>
            <person name="Zhang C."/>
            <person name="Hyatt P.D."/>
            <person name="Larimer F."/>
            <person name="Detter C."/>
            <person name="Doggett N."/>
            <person name="Glavina T."/>
            <person name="Hawkins T."/>
            <person name="Richardson P."/>
            <person name="Lucas S."/>
            <person name="Kohara Y."/>
            <person name="Levine M."/>
            <person name="Satoh N."/>
            <person name="Rokhsar D.S."/>
        </authorList>
    </citation>
    <scope>NUCLEOTIDE SEQUENCE [LARGE SCALE GENOMIC DNA]</scope>
</reference>
<evidence type="ECO:0008006" key="7">
    <source>
        <dbReference type="Google" id="ProtNLM"/>
    </source>
</evidence>
<dbReference type="Gene3D" id="1.10.1870.10">
    <property type="entry name" value="Domain 3, Saccharopine reductase"/>
    <property type="match status" value="1"/>
</dbReference>
<dbReference type="OMA" id="WNYKFTW"/>
<dbReference type="Gene3D" id="3.40.50.720">
    <property type="entry name" value="NAD(P)-binding Rossmann-like Domain"/>
    <property type="match status" value="1"/>
</dbReference>
<feature type="domain" description="Saccharopine dehydrogenase-like C-terminal" evidence="4">
    <location>
        <begin position="136"/>
        <end position="451"/>
    </location>
</feature>
<evidence type="ECO:0000313" key="5">
    <source>
        <dbReference type="Ensembl" id="ENSCINP00000019576.3"/>
    </source>
</evidence>
<dbReference type="GO" id="GO:0005737">
    <property type="term" value="C:cytoplasm"/>
    <property type="evidence" value="ECO:0000318"/>
    <property type="project" value="GO_Central"/>
</dbReference>
<dbReference type="PANTHER" id="PTHR11133:SF22">
    <property type="entry name" value="ALPHA-AMINOADIPIC SEMIALDEHYDE SYNTHASE, MITOCHONDRIAL"/>
    <property type="match status" value="1"/>
</dbReference>
<reference evidence="5" key="3">
    <citation type="submission" date="2025-08" db="UniProtKB">
        <authorList>
            <consortium name="Ensembl"/>
        </authorList>
    </citation>
    <scope>IDENTIFICATION</scope>
</reference>
<keyword evidence="2" id="KW-0560">Oxidoreductase</keyword>
<dbReference type="FunFam" id="3.30.360.10:FF:000008">
    <property type="entry name" value="Alpha-aminoadipic semialdehyde synthase, mitochondrial"/>
    <property type="match status" value="1"/>
</dbReference>
<evidence type="ECO:0000259" key="4">
    <source>
        <dbReference type="Pfam" id="PF16653"/>
    </source>
</evidence>
<dbReference type="InterPro" id="IPR036291">
    <property type="entry name" value="NAD(P)-bd_dom_sf"/>
</dbReference>
<accession>F6ZU97</accession>
<keyword evidence="1" id="KW-0521">NADP</keyword>
<evidence type="ECO:0000256" key="1">
    <source>
        <dbReference type="ARBA" id="ARBA00022857"/>
    </source>
</evidence>
<reference evidence="5" key="4">
    <citation type="submission" date="2025-09" db="UniProtKB">
        <authorList>
            <consortium name="Ensembl"/>
        </authorList>
    </citation>
    <scope>IDENTIFICATION</scope>
</reference>
<dbReference type="InterPro" id="IPR032095">
    <property type="entry name" value="Sacchrp_dh-like_C"/>
</dbReference>
<dbReference type="PANTHER" id="PTHR11133">
    <property type="entry name" value="SACCHAROPINE DEHYDROGENASE"/>
    <property type="match status" value="1"/>
</dbReference>
<dbReference type="Pfam" id="PF03435">
    <property type="entry name" value="Sacchrp_dh_NADP"/>
    <property type="match status" value="1"/>
</dbReference>
<dbReference type="SUPFAM" id="SSF51735">
    <property type="entry name" value="NAD(P)-binding Rossmann-fold domains"/>
    <property type="match status" value="1"/>
</dbReference>
<dbReference type="Pfam" id="PF16653">
    <property type="entry name" value="Sacchrp_dh_C"/>
    <property type="match status" value="1"/>
</dbReference>
<dbReference type="Gene3D" id="3.30.360.10">
    <property type="entry name" value="Dihydrodipicolinate Reductase, domain 2"/>
    <property type="match status" value="1"/>
</dbReference>
<dbReference type="STRING" id="7719.ENSCINP00000019576"/>
<evidence type="ECO:0000259" key="3">
    <source>
        <dbReference type="Pfam" id="PF03435"/>
    </source>
</evidence>
<dbReference type="Ensembl" id="ENSCINT00000019576.3">
    <property type="protein sequence ID" value="ENSCINP00000019576.3"/>
    <property type="gene ID" value="ENSCING00000009632.3"/>
</dbReference>
<proteinExistence type="predicted"/>
<dbReference type="GO" id="GO:0004753">
    <property type="term" value="F:saccharopine dehydrogenase activity"/>
    <property type="evidence" value="ECO:0000318"/>
    <property type="project" value="GO_Central"/>
</dbReference>
<dbReference type="SUPFAM" id="SSF55347">
    <property type="entry name" value="Glyceraldehyde-3-phosphate dehydrogenase-like, C-terminal domain"/>
    <property type="match status" value="1"/>
</dbReference>